<keyword evidence="3" id="KW-1185">Reference proteome</keyword>
<reference evidence="2 3" key="1">
    <citation type="submission" date="2016-11" db="EMBL/GenBank/DDBJ databases">
        <authorList>
            <person name="Jaros S."/>
            <person name="Januszkiewicz K."/>
            <person name="Wedrychowicz H."/>
        </authorList>
    </citation>
    <scope>NUCLEOTIDE SEQUENCE [LARGE SCALE GENOMIC DNA]</scope>
    <source>
        <strain evidence="2 3">DSM 16917</strain>
    </source>
</reference>
<dbReference type="EMBL" id="FQXG01000001">
    <property type="protein sequence ID" value="SHG79746.1"/>
    <property type="molecule type" value="Genomic_DNA"/>
</dbReference>
<dbReference type="OrthoDB" id="9784998at2"/>
<dbReference type="Pfam" id="PF11736">
    <property type="entry name" value="DUF3299"/>
    <property type="match status" value="1"/>
</dbReference>
<dbReference type="RefSeq" id="WP_073325486.1">
    <property type="nucleotide sequence ID" value="NZ_FQXG01000001.1"/>
</dbReference>
<dbReference type="AlphaFoldDB" id="A0A1M5MRB5"/>
<evidence type="ECO:0000313" key="3">
    <source>
        <dbReference type="Proteomes" id="UP000184268"/>
    </source>
</evidence>
<name>A0A1M5MRB5_9GAMM</name>
<evidence type="ECO:0000256" key="1">
    <source>
        <dbReference type="SAM" id="SignalP"/>
    </source>
</evidence>
<dbReference type="STRING" id="299255.SAMN02745129_0744"/>
<keyword evidence="1" id="KW-0732">Signal</keyword>
<evidence type="ECO:0000313" key="2">
    <source>
        <dbReference type="EMBL" id="SHG79746.1"/>
    </source>
</evidence>
<proteinExistence type="predicted"/>
<protein>
    <recommendedName>
        <fullName evidence="4">DUF3299 domain-containing protein</fullName>
    </recommendedName>
</protein>
<evidence type="ECO:0008006" key="4">
    <source>
        <dbReference type="Google" id="ProtNLM"/>
    </source>
</evidence>
<organism evidence="2 3">
    <name type="scientific">Ferrimonas marina</name>
    <dbReference type="NCBI Taxonomy" id="299255"/>
    <lineage>
        <taxon>Bacteria</taxon>
        <taxon>Pseudomonadati</taxon>
        <taxon>Pseudomonadota</taxon>
        <taxon>Gammaproteobacteria</taxon>
        <taxon>Alteromonadales</taxon>
        <taxon>Ferrimonadaceae</taxon>
        <taxon>Ferrimonas</taxon>
    </lineage>
</organism>
<sequence length="166" mass="19041">MRSLLLFVSAMLLSGSLLAEPLELEWKDLRPLIEYEREQEWFENFQHGPDDDDETDEIDWVQPEGEILTEFDGKTVKLPGFILPLEGDDTKVTEFILVPYFGACVHVPPPPPNQLVYVVFEPGVPMDIIWDAFWIEGEMSVSSYDMGDFQAGYTIHATRAYSYSEE</sequence>
<dbReference type="Proteomes" id="UP000184268">
    <property type="component" value="Unassembled WGS sequence"/>
</dbReference>
<dbReference type="Gene3D" id="2.40.50.870">
    <property type="entry name" value="Protein of unknown function (DUF3299)"/>
    <property type="match status" value="1"/>
</dbReference>
<feature type="chain" id="PRO_5013133014" description="DUF3299 domain-containing protein" evidence="1">
    <location>
        <begin position="20"/>
        <end position="166"/>
    </location>
</feature>
<accession>A0A1M5MRB5</accession>
<gene>
    <name evidence="2" type="ORF">SAMN02745129_0744</name>
</gene>
<feature type="signal peptide" evidence="1">
    <location>
        <begin position="1"/>
        <end position="19"/>
    </location>
</feature>
<dbReference type="InterPro" id="IPR021727">
    <property type="entry name" value="DUF3299"/>
</dbReference>